<evidence type="ECO:0000256" key="1">
    <source>
        <dbReference type="SAM" id="MobiDB-lite"/>
    </source>
</evidence>
<accession>A0A8J7C495</accession>
<protein>
    <submittedName>
        <fullName evidence="2">Uncharacterized protein</fullName>
    </submittedName>
</protein>
<dbReference type="RefSeq" id="WP_190825456.1">
    <property type="nucleotide sequence ID" value="NZ_CAWPPI010000013.1"/>
</dbReference>
<feature type="compositionally biased region" description="Polar residues" evidence="1">
    <location>
        <begin position="166"/>
        <end position="179"/>
    </location>
</feature>
<organism evidence="2 3">
    <name type="scientific">Iningainema tapete BLCC-T55</name>
    <dbReference type="NCBI Taxonomy" id="2748662"/>
    <lineage>
        <taxon>Bacteria</taxon>
        <taxon>Bacillati</taxon>
        <taxon>Cyanobacteriota</taxon>
        <taxon>Cyanophyceae</taxon>
        <taxon>Nostocales</taxon>
        <taxon>Scytonemataceae</taxon>
        <taxon>Iningainema tapete</taxon>
    </lineage>
</organism>
<evidence type="ECO:0000313" key="3">
    <source>
        <dbReference type="Proteomes" id="UP000629098"/>
    </source>
</evidence>
<feature type="region of interest" description="Disordered" evidence="1">
    <location>
        <begin position="154"/>
        <end position="205"/>
    </location>
</feature>
<evidence type="ECO:0000313" key="2">
    <source>
        <dbReference type="EMBL" id="MBD2771164.1"/>
    </source>
</evidence>
<comment type="caution">
    <text evidence="2">The sequence shown here is derived from an EMBL/GenBank/DDBJ whole genome shotgun (WGS) entry which is preliminary data.</text>
</comment>
<name>A0A8J7C495_9CYAN</name>
<keyword evidence="3" id="KW-1185">Reference proteome</keyword>
<dbReference type="Proteomes" id="UP000629098">
    <property type="component" value="Unassembled WGS sequence"/>
</dbReference>
<reference evidence="2" key="1">
    <citation type="submission" date="2020-09" db="EMBL/GenBank/DDBJ databases">
        <title>Iningainema tapete sp. nov. (Scytonemataceae, Cyanobacteria) from greenhouses in central Florida (USA) produces two types of nodularin with biosynthetic potential for microcystin-LR and anabaenopeptins.</title>
        <authorList>
            <person name="Berthold D.E."/>
            <person name="Lefler F.W."/>
            <person name="Huang I.-S."/>
            <person name="Abdulla H."/>
            <person name="Zimba P.V."/>
            <person name="Laughinghouse H.D. IV."/>
        </authorList>
    </citation>
    <scope>NUCLEOTIDE SEQUENCE</scope>
    <source>
        <strain evidence="2">BLCCT55</strain>
    </source>
</reference>
<proteinExistence type="predicted"/>
<sequence>MLKLPFKTSPKEFDKVAVGHESIGELELPKYGDLSPNERIFIKENSDNIPDIRNSAVKMARTIATKSGKKMLDVYNALTMGDSEFLGDYLEEFVSFQELLEENSRQRNLLMATAIIKFRLCGDWGLENTFDATQIHPQLVDALATFARNEEAGWKDAEPTTEDDLGNSTIPQENQTGERSTGELGATSPTSKGFAPVASDISQPG</sequence>
<dbReference type="EMBL" id="JACXAE010000013">
    <property type="protein sequence ID" value="MBD2771164.1"/>
    <property type="molecule type" value="Genomic_DNA"/>
</dbReference>
<dbReference type="AlphaFoldDB" id="A0A8J7C495"/>
<gene>
    <name evidence="2" type="ORF">ICL16_03250</name>
</gene>